<gene>
    <name evidence="3" type="ORF">GCM10011386_14640</name>
</gene>
<keyword evidence="1" id="KW-1133">Transmembrane helix</keyword>
<evidence type="ECO:0000256" key="1">
    <source>
        <dbReference type="SAM" id="Phobius"/>
    </source>
</evidence>
<comment type="caution">
    <text evidence="3">The sequence shown here is derived from an EMBL/GenBank/DDBJ whole genome shotgun (WGS) entry which is preliminary data.</text>
</comment>
<dbReference type="Proteomes" id="UP000597338">
    <property type="component" value="Unassembled WGS sequence"/>
</dbReference>
<dbReference type="RefSeq" id="WP_188749054.1">
    <property type="nucleotide sequence ID" value="NZ_BMIK01000003.1"/>
</dbReference>
<evidence type="ECO:0000313" key="4">
    <source>
        <dbReference type="Proteomes" id="UP000597338"/>
    </source>
</evidence>
<feature type="transmembrane region" description="Helical" evidence="1">
    <location>
        <begin position="7"/>
        <end position="26"/>
    </location>
</feature>
<sequence length="329" mass="37132">MKTVFRVALGILLLICGMVAGFYFWGQQPNLSKADHVMLRADSSYLAVGVTDRDTVFSILTYNIGYLSGMTNNEAVKREQSLFDGNLQKARNLLADLSPDVVCLQEIDYGSSRSYQVDQEETLADTIYPFVARAVNWDKRYVPFPYWPPSMHFGKVISGQSILSKFPMWGHSVDTLAAVASAPFYYRAFYLNRLAQVAKLLIQGSEVIVINVHLEAFDRDTRDQHTHAVLQLYQQYSNQYPTVMVGDFNSSPDEVNPTISTMLRENLGTVDLGNVFKIPYTYSSDNPTSRLDYIFYNDALELVTGRVVTEAGQISDHLPVWAVFRLALK</sequence>
<dbReference type="EMBL" id="BMIK01000003">
    <property type="protein sequence ID" value="GGC23736.1"/>
    <property type="molecule type" value="Genomic_DNA"/>
</dbReference>
<keyword evidence="1" id="KW-0472">Membrane</keyword>
<evidence type="ECO:0000313" key="3">
    <source>
        <dbReference type="EMBL" id="GGC23736.1"/>
    </source>
</evidence>
<dbReference type="Pfam" id="PF03372">
    <property type="entry name" value="Exo_endo_phos"/>
    <property type="match status" value="1"/>
</dbReference>
<keyword evidence="3" id="KW-0378">Hydrolase</keyword>
<feature type="domain" description="Endonuclease/exonuclease/phosphatase" evidence="2">
    <location>
        <begin position="61"/>
        <end position="317"/>
    </location>
</feature>
<reference evidence="4" key="1">
    <citation type="journal article" date="2019" name="Int. J. Syst. Evol. Microbiol.">
        <title>The Global Catalogue of Microorganisms (GCM) 10K type strain sequencing project: providing services to taxonomists for standard genome sequencing and annotation.</title>
        <authorList>
            <consortium name="The Broad Institute Genomics Platform"/>
            <consortium name="The Broad Institute Genome Sequencing Center for Infectious Disease"/>
            <person name="Wu L."/>
            <person name="Ma J."/>
        </authorList>
    </citation>
    <scope>NUCLEOTIDE SEQUENCE [LARGE SCALE GENOMIC DNA]</scope>
    <source>
        <strain evidence="4">CGMCC 1.15342</strain>
    </source>
</reference>
<dbReference type="PANTHER" id="PTHR14859:SF1">
    <property type="entry name" value="PGAP2-INTERACTING PROTEIN"/>
    <property type="match status" value="1"/>
</dbReference>
<keyword evidence="1" id="KW-0812">Transmembrane</keyword>
<dbReference type="InterPro" id="IPR036691">
    <property type="entry name" value="Endo/exonu/phosph_ase_sf"/>
</dbReference>
<dbReference type="Gene3D" id="3.60.10.10">
    <property type="entry name" value="Endonuclease/exonuclease/phosphatase"/>
    <property type="match status" value="1"/>
</dbReference>
<dbReference type="InterPro" id="IPR005135">
    <property type="entry name" value="Endo/exonuclease/phosphatase"/>
</dbReference>
<proteinExistence type="predicted"/>
<keyword evidence="3" id="KW-0540">Nuclease</keyword>
<keyword evidence="3" id="KW-0255">Endonuclease</keyword>
<evidence type="ECO:0000259" key="2">
    <source>
        <dbReference type="Pfam" id="PF03372"/>
    </source>
</evidence>
<name>A0ABQ1LKY7_9SPHI</name>
<accession>A0ABQ1LKY7</accession>
<dbReference type="PANTHER" id="PTHR14859">
    <property type="entry name" value="CALCOFLUOR WHITE HYPERSENSITIVE PROTEIN PRECURSOR"/>
    <property type="match status" value="1"/>
</dbReference>
<protein>
    <submittedName>
        <fullName evidence="3">Endonuclease</fullName>
    </submittedName>
</protein>
<dbReference type="InterPro" id="IPR051916">
    <property type="entry name" value="GPI-anchor_lipid_remodeler"/>
</dbReference>
<dbReference type="GO" id="GO:0004519">
    <property type="term" value="F:endonuclease activity"/>
    <property type="evidence" value="ECO:0007669"/>
    <property type="project" value="UniProtKB-KW"/>
</dbReference>
<dbReference type="SUPFAM" id="SSF56219">
    <property type="entry name" value="DNase I-like"/>
    <property type="match status" value="1"/>
</dbReference>
<keyword evidence="4" id="KW-1185">Reference proteome</keyword>
<organism evidence="3 4">
    <name type="scientific">Parapedobacter defluvii</name>
    <dbReference type="NCBI Taxonomy" id="2045106"/>
    <lineage>
        <taxon>Bacteria</taxon>
        <taxon>Pseudomonadati</taxon>
        <taxon>Bacteroidota</taxon>
        <taxon>Sphingobacteriia</taxon>
        <taxon>Sphingobacteriales</taxon>
        <taxon>Sphingobacteriaceae</taxon>
        <taxon>Parapedobacter</taxon>
    </lineage>
</organism>